<dbReference type="OrthoDB" id="2131431at2759"/>
<evidence type="ECO:0000313" key="2">
    <source>
        <dbReference type="EMBL" id="CAG8649019.1"/>
    </source>
</evidence>
<evidence type="ECO:0000256" key="1">
    <source>
        <dbReference type="SAM" id="Phobius"/>
    </source>
</evidence>
<keyword evidence="1" id="KW-0472">Membrane</keyword>
<comment type="caution">
    <text evidence="2">The sequence shown here is derived from an EMBL/GenBank/DDBJ whole genome shotgun (WGS) entry which is preliminary data.</text>
</comment>
<keyword evidence="1" id="KW-1133">Transmembrane helix</keyword>
<feature type="transmembrane region" description="Helical" evidence="1">
    <location>
        <begin position="35"/>
        <end position="55"/>
    </location>
</feature>
<dbReference type="Proteomes" id="UP000789570">
    <property type="component" value="Unassembled WGS sequence"/>
</dbReference>
<organism evidence="2 3">
    <name type="scientific">Funneliformis caledonium</name>
    <dbReference type="NCBI Taxonomy" id="1117310"/>
    <lineage>
        <taxon>Eukaryota</taxon>
        <taxon>Fungi</taxon>
        <taxon>Fungi incertae sedis</taxon>
        <taxon>Mucoromycota</taxon>
        <taxon>Glomeromycotina</taxon>
        <taxon>Glomeromycetes</taxon>
        <taxon>Glomerales</taxon>
        <taxon>Glomeraceae</taxon>
        <taxon>Funneliformis</taxon>
    </lineage>
</organism>
<feature type="transmembrane region" description="Helical" evidence="1">
    <location>
        <begin position="212"/>
        <end position="233"/>
    </location>
</feature>
<name>A0A9N9DUQ2_9GLOM</name>
<accession>A0A9N9DUQ2</accession>
<dbReference type="EMBL" id="CAJVPQ010004320">
    <property type="protein sequence ID" value="CAG8649019.1"/>
    <property type="molecule type" value="Genomic_DNA"/>
</dbReference>
<dbReference type="AlphaFoldDB" id="A0A9N9DUQ2"/>
<feature type="transmembrane region" description="Helical" evidence="1">
    <location>
        <begin position="117"/>
        <end position="140"/>
    </location>
</feature>
<protein>
    <submittedName>
        <fullName evidence="2">6730_t:CDS:1</fullName>
    </submittedName>
</protein>
<reference evidence="2" key="1">
    <citation type="submission" date="2021-06" db="EMBL/GenBank/DDBJ databases">
        <authorList>
            <person name="Kallberg Y."/>
            <person name="Tangrot J."/>
            <person name="Rosling A."/>
        </authorList>
    </citation>
    <scope>NUCLEOTIDE SEQUENCE</scope>
    <source>
        <strain evidence="2">UK204</strain>
    </source>
</reference>
<feature type="transmembrane region" description="Helical" evidence="1">
    <location>
        <begin position="253"/>
        <end position="273"/>
    </location>
</feature>
<proteinExistence type="predicted"/>
<gene>
    <name evidence="2" type="ORF">FCALED_LOCUS10964</name>
</gene>
<evidence type="ECO:0000313" key="3">
    <source>
        <dbReference type="Proteomes" id="UP000789570"/>
    </source>
</evidence>
<keyword evidence="3" id="KW-1185">Reference proteome</keyword>
<feature type="transmembrane region" description="Helical" evidence="1">
    <location>
        <begin position="160"/>
        <end position="179"/>
    </location>
</feature>
<keyword evidence="1" id="KW-0812">Transmembrane</keyword>
<sequence length="357" mass="41040">MSGGFLFYLIKVKKQPFFLIATKDRGWLRPKPLHTYHLIVFTYMFFEGLHLIFLVNELYPNMIAAEVGNIMADSISAASAAFYPVSIVYSTPNIQPDKQHENSYFRNFNYVGPNARLVDIVGIILFFVPLFTLLPFASLAGYYAEMNDIKMENVFYTAHYFAWVAWEIIYITVLSFYWYRLTFIIKDHIKVLLLENDNNNQVKKFKRGTRNLTIPVLAIVFGLLLQAIIYVVMSLTHRSNTVYYFGWNLFYYWIGYVTFPLLGFGIECCLLYYTIMNLKKQETTGSVGFSSPSSSQGQLNTITTVNMESQKDSKTLCCLPIKNFGITTNKPTITVIHCSSETITIVENNNEQSNTLN</sequence>